<reference evidence="3" key="1">
    <citation type="submission" date="2018-11" db="EMBL/GenBank/DDBJ databases">
        <title>Complete genome sequence of Paenibacillus sp. ML311-T8.</title>
        <authorList>
            <person name="Nam Y.-D."/>
            <person name="Kang J."/>
            <person name="Chung W.-H."/>
            <person name="Park Y.S."/>
        </authorList>
    </citation>
    <scope>NUCLEOTIDE SEQUENCE [LARGE SCALE GENOMIC DNA]</scope>
    <source>
        <strain evidence="3">ML311-T8</strain>
    </source>
</reference>
<keyword evidence="3" id="KW-1185">Reference proteome</keyword>
<gene>
    <name evidence="2" type="ORF">EHS13_27245</name>
</gene>
<organism evidence="2 3">
    <name type="scientific">Paenibacillus psychroresistens</name>
    <dbReference type="NCBI Taxonomy" id="1778678"/>
    <lineage>
        <taxon>Bacteria</taxon>
        <taxon>Bacillati</taxon>
        <taxon>Bacillota</taxon>
        <taxon>Bacilli</taxon>
        <taxon>Bacillales</taxon>
        <taxon>Paenibacillaceae</taxon>
        <taxon>Paenibacillus</taxon>
    </lineage>
</organism>
<dbReference type="KEGG" id="ppsc:EHS13_27245"/>
<proteinExistence type="predicted"/>
<protein>
    <submittedName>
        <fullName evidence="2">Uncharacterized protein</fullName>
    </submittedName>
</protein>
<feature type="signal peptide" evidence="1">
    <location>
        <begin position="1"/>
        <end position="27"/>
    </location>
</feature>
<evidence type="ECO:0000313" key="3">
    <source>
        <dbReference type="Proteomes" id="UP000426246"/>
    </source>
</evidence>
<sequence length="664" mass="74024">MKSKKRMIVSLGMSLAVIVSNSTSVFAATKTVDFNNFPINYTHVNWQLPVTHTSSTGFSYSTRIDQHGVTWPTTAYYDQLLGAGGYNTVNGWNMKSMILYATEKNNAWLSNGWNYYQDMAEGATCVDDSARSAIAFAEDYILNGTSANAASFQNARDLLTFTGYMTTLEGKVYNFAWLDGPGMFGWDPIQQGQDKHFNFRSEYVKRTEYPFKPGQSPVPNRNVPEHFTGYDWMDPETDDAHALHDASNKLIPARPFMPHSKYSIYMNDLQSTSGADIAQVYSGVLYNANGTENTANPLNGIKQDWTTSSLNLGADDARNLWAFAEGLNMMQKYKSINGSLTGDNLNFAKFLEAHINRLLYNIKQYNLSTLDVKLASNFLTGLTEYYQLIYGSTTNPGSLSYGTYAFNLPANSNTTSVYDDRITQNDIYVMMDALQTRIISKQFHTSDWRDGIFIDDSVAGNWGAWGELEIYALSKQYILKRNAGQTPTQLNSLLDSITYSADRFYANQAYHYNDSSNNYARTKERITSITGWAAKFHTNDSQVVYANSSIALGLKQLAEAYYLSGRADITTKRSNYLEYAKRVASWFIGNNNLQIDLYDAVAGAGTYKGQGTVFDGIAPARFTGIITKSNDTGGESNAEGLLTLITIKKAIAQYGLSSSFSFNY</sequence>
<name>A0A6B8RSN4_9BACL</name>
<dbReference type="AlphaFoldDB" id="A0A6B8RSN4"/>
<dbReference type="Proteomes" id="UP000426246">
    <property type="component" value="Chromosome"/>
</dbReference>
<dbReference type="EMBL" id="CP034235">
    <property type="protein sequence ID" value="QGQ98316.1"/>
    <property type="molecule type" value="Genomic_DNA"/>
</dbReference>
<keyword evidence="1" id="KW-0732">Signal</keyword>
<evidence type="ECO:0000313" key="2">
    <source>
        <dbReference type="EMBL" id="QGQ98316.1"/>
    </source>
</evidence>
<accession>A0A6B8RSN4</accession>
<dbReference type="OrthoDB" id="9795873at2"/>
<dbReference type="RefSeq" id="WP_155703419.1">
    <property type="nucleotide sequence ID" value="NZ_CP034235.1"/>
</dbReference>
<feature type="chain" id="PRO_5025551151" evidence="1">
    <location>
        <begin position="28"/>
        <end position="664"/>
    </location>
</feature>
<evidence type="ECO:0000256" key="1">
    <source>
        <dbReference type="SAM" id="SignalP"/>
    </source>
</evidence>